<gene>
    <name evidence="8" type="ORF">IE81DRAFT_322264</name>
</gene>
<feature type="compositionally biased region" description="Gly residues" evidence="6">
    <location>
        <begin position="1024"/>
        <end position="1033"/>
    </location>
</feature>
<evidence type="ECO:0000256" key="1">
    <source>
        <dbReference type="ARBA" id="ARBA00004141"/>
    </source>
</evidence>
<dbReference type="GO" id="GO:0005789">
    <property type="term" value="C:endoplasmic reticulum membrane"/>
    <property type="evidence" value="ECO:0007669"/>
    <property type="project" value="TreeGrafter"/>
</dbReference>
<feature type="compositionally biased region" description="Polar residues" evidence="6">
    <location>
        <begin position="148"/>
        <end position="169"/>
    </location>
</feature>
<dbReference type="OrthoDB" id="29023at2759"/>
<keyword evidence="9" id="KW-1185">Reference proteome</keyword>
<dbReference type="PANTHER" id="PTHR13317">
    <property type="entry name" value="TRANSMEMBRANE ANTERIOR POSTERIOR TRANSFORMATION PROTEIN 1 HOMOLOG"/>
    <property type="match status" value="1"/>
</dbReference>
<feature type="region of interest" description="Disordered" evidence="6">
    <location>
        <begin position="1"/>
        <end position="196"/>
    </location>
</feature>
<feature type="transmembrane region" description="Helical" evidence="7">
    <location>
        <begin position="544"/>
        <end position="565"/>
    </location>
</feature>
<dbReference type="InterPro" id="IPR008010">
    <property type="entry name" value="Tatp1"/>
</dbReference>
<organism evidence="8 9">
    <name type="scientific">Ceraceosorus guamensis</name>
    <dbReference type="NCBI Taxonomy" id="1522189"/>
    <lineage>
        <taxon>Eukaryota</taxon>
        <taxon>Fungi</taxon>
        <taxon>Dikarya</taxon>
        <taxon>Basidiomycota</taxon>
        <taxon>Ustilaginomycotina</taxon>
        <taxon>Exobasidiomycetes</taxon>
        <taxon>Ceraceosorales</taxon>
        <taxon>Ceraceosoraceae</taxon>
        <taxon>Ceraceosorus</taxon>
    </lineage>
</organism>
<comment type="subcellular location">
    <subcellularLocation>
        <location evidence="1">Membrane</location>
        <topology evidence="1">Multi-pass membrane protein</topology>
    </subcellularLocation>
</comment>
<feature type="compositionally biased region" description="Polar residues" evidence="6">
    <location>
        <begin position="177"/>
        <end position="191"/>
    </location>
</feature>
<dbReference type="GeneID" id="37035448"/>
<keyword evidence="4 7" id="KW-1133">Transmembrane helix</keyword>
<proteinExistence type="inferred from homology"/>
<name>A0A316W179_9BASI</name>
<dbReference type="STRING" id="1522189.A0A316W179"/>
<dbReference type="RefSeq" id="XP_025370766.1">
    <property type="nucleotide sequence ID" value="XM_025513578.1"/>
</dbReference>
<reference evidence="8 9" key="1">
    <citation type="journal article" date="2018" name="Mol. Biol. Evol.">
        <title>Broad Genomic Sampling Reveals a Smut Pathogenic Ancestry of the Fungal Clade Ustilaginomycotina.</title>
        <authorList>
            <person name="Kijpornyongpan T."/>
            <person name="Mondo S.J."/>
            <person name="Barry K."/>
            <person name="Sandor L."/>
            <person name="Lee J."/>
            <person name="Lipzen A."/>
            <person name="Pangilinan J."/>
            <person name="LaButti K."/>
            <person name="Hainaut M."/>
            <person name="Henrissat B."/>
            <person name="Grigoriev I.V."/>
            <person name="Spatafora J.W."/>
            <person name="Aime M.C."/>
        </authorList>
    </citation>
    <scope>NUCLEOTIDE SEQUENCE [LARGE SCALE GENOMIC DNA]</scope>
    <source>
        <strain evidence="8 9">MCA 4658</strain>
    </source>
</reference>
<feature type="compositionally biased region" description="Basic and acidic residues" evidence="6">
    <location>
        <begin position="353"/>
        <end position="365"/>
    </location>
</feature>
<feature type="compositionally biased region" description="Pro residues" evidence="6">
    <location>
        <begin position="1"/>
        <end position="10"/>
    </location>
</feature>
<evidence type="ECO:0000256" key="2">
    <source>
        <dbReference type="ARBA" id="ARBA00008803"/>
    </source>
</evidence>
<dbReference type="Proteomes" id="UP000245783">
    <property type="component" value="Unassembled WGS sequence"/>
</dbReference>
<comment type="similarity">
    <text evidence="2">Belongs to the TAPT1 family.</text>
</comment>
<feature type="compositionally biased region" description="Polar residues" evidence="6">
    <location>
        <begin position="329"/>
        <end position="342"/>
    </location>
</feature>
<dbReference type="PANTHER" id="PTHR13317:SF4">
    <property type="entry name" value="TRANSMEMBRANE ANTERIOR POSTERIOR TRANSFORMATION PROTEIN 1 HOMOLOG"/>
    <property type="match status" value="1"/>
</dbReference>
<evidence type="ECO:0000256" key="4">
    <source>
        <dbReference type="ARBA" id="ARBA00022989"/>
    </source>
</evidence>
<keyword evidence="5 7" id="KW-0472">Membrane</keyword>
<keyword evidence="3 7" id="KW-0812">Transmembrane</keyword>
<evidence type="ECO:0000256" key="5">
    <source>
        <dbReference type="ARBA" id="ARBA00023136"/>
    </source>
</evidence>
<feature type="region of interest" description="Disordered" evidence="6">
    <location>
        <begin position="282"/>
        <end position="424"/>
    </location>
</feature>
<feature type="transmembrane region" description="Helical" evidence="7">
    <location>
        <begin position="931"/>
        <end position="956"/>
    </location>
</feature>
<sequence>MVPVPVTPPHTPKRWMDEPDNGTEVVASADRSDENASPLSNWQTEQGKPPHRYSQAPVRDAHGGQILDTDAEPRHASTSSQRLMDSDDLKPEEYLSDGELDAGEQDGDELWEDEISSSSGSEFEEDESITTRGATPARDGTLEEGTSPREQNAQTSKAQSYRNALQQYKQSRRALMLSNTEPTSSAHSSEPSLPLQHLGDVDERAAGRQYEPTHEAGRRVAHDDAQLRSITPLGTKASFKKDLQLPSDPFSRLSEAVDDATPVQRAHDIRFDKLTLPRIAKPASPSGLADSHRESNIESGSNRADTLGEAHVRSAPRGGGGDVREATLRASSNDTLDQSQAQDPRGSGGTSKADIHSRAHSREHPVSAANHLPGSPPASHASAASEHLQERNQPRAGSFSQQEGAVTPRTHSPPSAYHSDESIVSDTSRLDAEAVHWEAPRRDDVKHLIVEPNTPLAARRASPIEVSTPRPSSHSQSEAALNTLPLVGSQSSLSLWDYLREEIVATDFDSTQEMKWERVTNFIAIPFWMEKIMVFGIAVCLDSFLYTFTILPLRFGVALYVWTANLMRWCLGGERRYLHSSHKCDLLKAALIVLSCYILSRVTDASKMYHSVRGQDFVKLSVIFNVLEIADRLCCSFGQDLLDSLFSRATLARRKDGRQPYLRPTGFFLLSLAYILAHTFVLFYQLVTLNVAIMSYDNALLTLLISNQFVEIKGSVFKKFEKENLFQLTCADIVERFQLGLMLSAIALRNLIEISGISASIEGGTGPLPTSFTVFPSLNMLETIIVPVAIVLASECIVDWLKHAFITKFNHIRPAVYGRFMDVLCRDLVAGPGSAQGSRKHNFVDQSPIVSRRLGFAALPLACLLIRITSQILGMLRDTSHFDECAAPHASQSGFKLVYGIGLARGAARMLGAHDPEGAANEIAATIARSAAWALTVVIGWVFLVGLKLLLGLNLVSYASHRYATMQQREQEEELNARDRAPIGVDREERLHDAKIAQLVDRAEDDAGSVGMRGQVAPARGKVESGGGGGGGSSSKSSKGPSLMDVSRYSMIKSRIW</sequence>
<evidence type="ECO:0000256" key="6">
    <source>
        <dbReference type="SAM" id="MobiDB-lite"/>
    </source>
</evidence>
<feature type="region of interest" description="Disordered" evidence="6">
    <location>
        <begin position="1006"/>
        <end position="1046"/>
    </location>
</feature>
<feature type="compositionally biased region" description="Basic and acidic residues" evidence="6">
    <location>
        <begin position="84"/>
        <end position="93"/>
    </location>
</feature>
<dbReference type="EMBL" id="KZ819368">
    <property type="protein sequence ID" value="PWN43606.1"/>
    <property type="molecule type" value="Genomic_DNA"/>
</dbReference>
<dbReference type="Pfam" id="PF05346">
    <property type="entry name" value="DUF747"/>
    <property type="match status" value="1"/>
</dbReference>
<evidence type="ECO:0000313" key="8">
    <source>
        <dbReference type="EMBL" id="PWN43606.1"/>
    </source>
</evidence>
<feature type="compositionally biased region" description="Acidic residues" evidence="6">
    <location>
        <begin position="94"/>
        <end position="115"/>
    </location>
</feature>
<dbReference type="AlphaFoldDB" id="A0A316W179"/>
<feature type="compositionally biased region" description="Polar residues" evidence="6">
    <location>
        <begin position="469"/>
        <end position="478"/>
    </location>
</feature>
<feature type="transmembrane region" description="Helical" evidence="7">
    <location>
        <begin position="667"/>
        <end position="687"/>
    </location>
</feature>
<dbReference type="InParanoid" id="A0A316W179"/>
<feature type="region of interest" description="Disordered" evidence="6">
    <location>
        <begin position="459"/>
        <end position="478"/>
    </location>
</feature>
<evidence type="ECO:0000256" key="7">
    <source>
        <dbReference type="SAM" id="Phobius"/>
    </source>
</evidence>
<feature type="compositionally biased region" description="Polar residues" evidence="6">
    <location>
        <begin position="35"/>
        <end position="46"/>
    </location>
</feature>
<evidence type="ECO:0000256" key="3">
    <source>
        <dbReference type="ARBA" id="ARBA00022692"/>
    </source>
</evidence>
<feature type="compositionally biased region" description="Polar residues" evidence="6">
    <location>
        <begin position="398"/>
        <end position="413"/>
    </location>
</feature>
<protein>
    <submittedName>
        <fullName evidence="8">DUF747-domain-containing protein</fullName>
    </submittedName>
</protein>
<accession>A0A316W179</accession>
<evidence type="ECO:0000313" key="9">
    <source>
        <dbReference type="Proteomes" id="UP000245783"/>
    </source>
</evidence>